<keyword evidence="4" id="KW-0964">Secreted</keyword>
<gene>
    <name evidence="7" type="ORF">WG219_07510</name>
</gene>
<dbReference type="NCBIfam" id="TIGR02550">
    <property type="entry name" value="flagell_flgL"/>
    <property type="match status" value="1"/>
</dbReference>
<dbReference type="InterPro" id="IPR001029">
    <property type="entry name" value="Flagellin_N"/>
</dbReference>
<evidence type="ECO:0000256" key="5">
    <source>
        <dbReference type="ARBA" id="ARBA00023143"/>
    </source>
</evidence>
<dbReference type="SUPFAM" id="SSF64518">
    <property type="entry name" value="Phase 1 flagellin"/>
    <property type="match status" value="1"/>
</dbReference>
<comment type="similarity">
    <text evidence="3">Belongs to the bacterial flagellin family.</text>
</comment>
<evidence type="ECO:0000259" key="6">
    <source>
        <dbReference type="Pfam" id="PF00669"/>
    </source>
</evidence>
<keyword evidence="8" id="KW-1185">Reference proteome</keyword>
<dbReference type="Proteomes" id="UP001476583">
    <property type="component" value="Chromosome"/>
</dbReference>
<dbReference type="PANTHER" id="PTHR42792">
    <property type="entry name" value="FLAGELLIN"/>
    <property type="match status" value="1"/>
</dbReference>
<dbReference type="EMBL" id="CP148074">
    <property type="protein sequence ID" value="WXL27290.1"/>
    <property type="molecule type" value="Genomic_DNA"/>
</dbReference>
<keyword evidence="7" id="KW-0966">Cell projection</keyword>
<dbReference type="NCBIfam" id="NF009361">
    <property type="entry name" value="PRK12717.1"/>
    <property type="match status" value="1"/>
</dbReference>
<evidence type="ECO:0000256" key="3">
    <source>
        <dbReference type="ARBA" id="ARBA00005709"/>
    </source>
</evidence>
<organism evidence="7 8">
    <name type="scientific">Ectopseudomonas mendocina</name>
    <name type="common">Pseudomonas mendocina</name>
    <dbReference type="NCBI Taxonomy" id="300"/>
    <lineage>
        <taxon>Bacteria</taxon>
        <taxon>Pseudomonadati</taxon>
        <taxon>Pseudomonadota</taxon>
        <taxon>Gammaproteobacteria</taxon>
        <taxon>Pseudomonadales</taxon>
        <taxon>Pseudomonadaceae</taxon>
        <taxon>Ectopseudomonas</taxon>
    </lineage>
</organism>
<evidence type="ECO:0000256" key="1">
    <source>
        <dbReference type="ARBA" id="ARBA00004365"/>
    </source>
</evidence>
<dbReference type="Pfam" id="PF00669">
    <property type="entry name" value="Flagellin_N"/>
    <property type="match status" value="1"/>
</dbReference>
<evidence type="ECO:0000313" key="7">
    <source>
        <dbReference type="EMBL" id="WXL27290.1"/>
    </source>
</evidence>
<reference evidence="7 8" key="1">
    <citation type="submission" date="2024-03" db="EMBL/GenBank/DDBJ databases">
        <title>Complete genome of BD2.</title>
        <authorList>
            <person name="Cao G."/>
        </authorList>
    </citation>
    <scope>NUCLEOTIDE SEQUENCE [LARGE SCALE GENOMIC DNA]</scope>
    <source>
        <strain evidence="7 8">BD2</strain>
    </source>
</reference>
<dbReference type="InterPro" id="IPR001492">
    <property type="entry name" value="Flagellin"/>
</dbReference>
<keyword evidence="7" id="KW-0969">Cilium</keyword>
<evidence type="ECO:0000256" key="2">
    <source>
        <dbReference type="ARBA" id="ARBA00004613"/>
    </source>
</evidence>
<feature type="domain" description="Flagellin N-terminal" evidence="6">
    <location>
        <begin position="3"/>
        <end position="139"/>
    </location>
</feature>
<sequence length="552" mass="59517">MRISSLQAFNNGVGGLGRNYSNVIRTQEQISTGNRILTPADDPVASVRLMQLEQQASVLGQYKSNLTAAKNSLSQEEATLNSVNTVMQRIRELAVQAGGGALSAEDRNSLAQELAERENELLNLMNTRNARGEYLFSGNLGKTEPFTRNPDGTYSYHGDEGQRSLQVATSSTVAINDNGKALFQSVTNANRIQSDNGVDNPNLPMPPLQSTSFAPKPANEQRLFMSPGLVQDNKVYNSQFRAGEPYSMVMVSGTEFAIYDKDGSDVTSDITGGGIIDPTASSGNVINFRGMRFQLDVVFKEGDNPKDADNLLADASTPGTPGTHSFTLSSTPTAFASTRAAGNASSARLVPEGITNQAVFNSQFPTSGVLMRFNGTDFDVFAQPYKAGNPVLQTAPLIPGPPDTVEVLGVSMQVNDVLSADDQFTLMPQFQEQRSILDTVSRLRQALESTPDSPNGNLAIRDEVAIALTNIDNGISNVLGVQTQIGARLNLIETTQTDNEDVTLVNKGVQAELRELDYAEALSRLSFQTIVLEAAQQSYVKIASLNLFNQLR</sequence>
<name>A0ABZ2RNV3_ECTME</name>
<accession>A0ABZ2RNV3</accession>
<evidence type="ECO:0000313" key="8">
    <source>
        <dbReference type="Proteomes" id="UP001476583"/>
    </source>
</evidence>
<keyword evidence="5" id="KW-0975">Bacterial flagellum</keyword>
<dbReference type="Gene3D" id="1.20.1330.10">
    <property type="entry name" value="f41 fragment of flagellin, N-terminal domain"/>
    <property type="match status" value="2"/>
</dbReference>
<dbReference type="PANTHER" id="PTHR42792:SF1">
    <property type="entry name" value="FLAGELLAR HOOK-ASSOCIATED PROTEIN 3"/>
    <property type="match status" value="1"/>
</dbReference>
<evidence type="ECO:0000256" key="4">
    <source>
        <dbReference type="ARBA" id="ARBA00022525"/>
    </source>
</evidence>
<proteinExistence type="inferred from homology"/>
<dbReference type="InterPro" id="IPR013384">
    <property type="entry name" value="Flagell_FlgL"/>
</dbReference>
<comment type="subcellular location">
    <subcellularLocation>
        <location evidence="1">Bacterial flagellum</location>
    </subcellularLocation>
    <subcellularLocation>
        <location evidence="2">Secreted</location>
    </subcellularLocation>
</comment>
<keyword evidence="7" id="KW-0282">Flagellum</keyword>
<protein>
    <submittedName>
        <fullName evidence="7">Flagellar hook-associated protein 3</fullName>
    </submittedName>
</protein>